<dbReference type="AlphaFoldDB" id="A0A0W8G9B1"/>
<evidence type="ECO:0000313" key="2">
    <source>
        <dbReference type="EMBL" id="KUG29743.1"/>
    </source>
</evidence>
<reference evidence="2" key="1">
    <citation type="journal article" date="2015" name="Proc. Natl. Acad. Sci. U.S.A.">
        <title>Networks of energetic and metabolic interactions define dynamics in microbial communities.</title>
        <authorList>
            <person name="Embree M."/>
            <person name="Liu J.K."/>
            <person name="Al-Bassam M.M."/>
            <person name="Zengler K."/>
        </authorList>
    </citation>
    <scope>NUCLEOTIDE SEQUENCE</scope>
</reference>
<accession>A0A0W8G9B1</accession>
<name>A0A0W8G9B1_9ZZZZ</name>
<feature type="compositionally biased region" description="Polar residues" evidence="1">
    <location>
        <begin position="27"/>
        <end position="43"/>
    </location>
</feature>
<dbReference type="EMBL" id="LNQE01000043">
    <property type="protein sequence ID" value="KUG29743.1"/>
    <property type="molecule type" value="Genomic_DNA"/>
</dbReference>
<protein>
    <submittedName>
        <fullName evidence="2">Uncharacterized protein</fullName>
    </submittedName>
</protein>
<gene>
    <name evidence="2" type="ORF">ASZ90_000358</name>
</gene>
<proteinExistence type="predicted"/>
<comment type="caution">
    <text evidence="2">The sequence shown here is derived from an EMBL/GenBank/DDBJ whole genome shotgun (WGS) entry which is preliminary data.</text>
</comment>
<organism evidence="2">
    <name type="scientific">hydrocarbon metagenome</name>
    <dbReference type="NCBI Taxonomy" id="938273"/>
    <lineage>
        <taxon>unclassified sequences</taxon>
        <taxon>metagenomes</taxon>
        <taxon>ecological metagenomes</taxon>
    </lineage>
</organism>
<sequence length="249" mass="26866">MPGGPPVFPAGRIPDAPGPSRPKTRPKTQQEVAPGALQQTPGTGTIAPGKGGRLTPPPPNTTQGVIMTNATDYTLFSGGAQGAEAEFGRQAEKYGIQEVTYTFEGHKIDRTRGLRVLTAEELARKDVSLSYVSKLLNRNFSNGPQIRMVLRTIMHQVDSGLEIFVVGVIHEDGTVKGGTGWGAEFAKICNKPLYVFCQEKAGWFAFKGVHIQPVEAPVITQRHFTGTGTRFLEDSGRQAIADLFARSFG</sequence>
<evidence type="ECO:0000256" key="1">
    <source>
        <dbReference type="SAM" id="MobiDB-lite"/>
    </source>
</evidence>
<feature type="region of interest" description="Disordered" evidence="1">
    <location>
        <begin position="1"/>
        <end position="60"/>
    </location>
</feature>